<dbReference type="NCBIfam" id="TIGR02453">
    <property type="entry name" value="TIGR02453 family protein"/>
    <property type="match status" value="1"/>
</dbReference>
<dbReference type="EMBL" id="CP041253">
    <property type="protein sequence ID" value="QDH79226.1"/>
    <property type="molecule type" value="Genomic_DNA"/>
</dbReference>
<protein>
    <submittedName>
        <fullName evidence="1">DUF2461 domain-containing protein</fullName>
    </submittedName>
</protein>
<dbReference type="PIRSF" id="PIRSF028451">
    <property type="entry name" value="UCP028451"/>
    <property type="match status" value="1"/>
</dbReference>
<dbReference type="AlphaFoldDB" id="A0A514CHD6"/>
<accession>A0A514CHD6</accession>
<dbReference type="Pfam" id="PF09365">
    <property type="entry name" value="DUF2461"/>
    <property type="match status" value="1"/>
</dbReference>
<dbReference type="InterPro" id="IPR015996">
    <property type="entry name" value="UCP028451"/>
</dbReference>
<dbReference type="InterPro" id="IPR012808">
    <property type="entry name" value="CHP02453"/>
</dbReference>
<dbReference type="OrthoDB" id="9794241at2"/>
<dbReference type="RefSeq" id="WP_141614473.1">
    <property type="nucleotide sequence ID" value="NZ_CP041253.1"/>
</dbReference>
<gene>
    <name evidence="1" type="ORF">FKX85_09355</name>
</gene>
<evidence type="ECO:0000313" key="1">
    <source>
        <dbReference type="EMBL" id="QDH79226.1"/>
    </source>
</evidence>
<keyword evidence="2" id="KW-1185">Reference proteome</keyword>
<organism evidence="1 2">
    <name type="scientific">Echinicola soli</name>
    <dbReference type="NCBI Taxonomy" id="2591634"/>
    <lineage>
        <taxon>Bacteria</taxon>
        <taxon>Pseudomonadati</taxon>
        <taxon>Bacteroidota</taxon>
        <taxon>Cytophagia</taxon>
        <taxon>Cytophagales</taxon>
        <taxon>Cyclobacteriaceae</taxon>
        <taxon>Echinicola</taxon>
    </lineage>
</organism>
<dbReference type="Proteomes" id="UP000316614">
    <property type="component" value="Chromosome"/>
</dbReference>
<evidence type="ECO:0000313" key="2">
    <source>
        <dbReference type="Proteomes" id="UP000316614"/>
    </source>
</evidence>
<dbReference type="PANTHER" id="PTHR36452:SF1">
    <property type="entry name" value="DUF2461 DOMAIN-CONTAINING PROTEIN"/>
    <property type="match status" value="1"/>
</dbReference>
<sequence>MNKDTLEFLSDLTENNNKEWMDANRDWYQETRKGFLGTVGDLLEELKKRQPGLEGLRPKDCIFRQNRDIRFSANKAPYKNNMGAYFSPGGKKSVGPGYYLHIQPRECFLAGGIWMPAAEQLKKIRQEIDYSGAELEKIIKAPSFKSAFGDIHGERLKTSPRDYSTDHPHIDLLRLKSFVVTHPLTDQEVLSDGLVETCLGYYSKMDEFHAFLAQAVDDADGGEGII</sequence>
<reference evidence="1 2" key="1">
    <citation type="submission" date="2019-06" db="EMBL/GenBank/DDBJ databases">
        <title>Echinicola alkalisoli sp. nov. isolated from saline soil.</title>
        <authorList>
            <person name="Sun J.-Q."/>
            <person name="Xu L."/>
        </authorList>
    </citation>
    <scope>NUCLEOTIDE SEQUENCE [LARGE SCALE GENOMIC DNA]</scope>
    <source>
        <strain evidence="1 2">LN3S3</strain>
    </source>
</reference>
<dbReference type="PANTHER" id="PTHR36452">
    <property type="entry name" value="CHROMOSOME 12, WHOLE GENOME SHOTGUN SEQUENCE"/>
    <property type="match status" value="1"/>
</dbReference>
<name>A0A514CHD6_9BACT</name>
<proteinExistence type="predicted"/>
<dbReference type="KEGG" id="echi:FKX85_09355"/>